<feature type="binding site" evidence="6 9">
    <location>
        <position position="132"/>
    </location>
    <ligand>
        <name>Zn(2+)</name>
        <dbReference type="ChEBI" id="CHEBI:29105"/>
        <note>catalytic</note>
    </ligand>
</feature>
<dbReference type="CDD" id="cd01283">
    <property type="entry name" value="cytidine_deaminase"/>
    <property type="match status" value="2"/>
</dbReference>
<evidence type="ECO:0000256" key="7">
    <source>
        <dbReference type="PIRSR" id="PIRSR006334-1"/>
    </source>
</evidence>
<evidence type="ECO:0000256" key="3">
    <source>
        <dbReference type="ARBA" id="ARBA00022723"/>
    </source>
</evidence>
<dbReference type="GO" id="GO:0055086">
    <property type="term" value="P:nucleobase-containing small molecule metabolic process"/>
    <property type="evidence" value="ECO:0007669"/>
    <property type="project" value="UniProtKB-ARBA"/>
</dbReference>
<dbReference type="OrthoDB" id="9795347at2"/>
<keyword evidence="5 6" id="KW-0862">Zinc</keyword>
<dbReference type="GO" id="GO:0042802">
    <property type="term" value="F:identical protein binding"/>
    <property type="evidence" value="ECO:0007669"/>
    <property type="project" value="UniProtKB-ARBA"/>
</dbReference>
<evidence type="ECO:0000259" key="10">
    <source>
        <dbReference type="PROSITE" id="PS51747"/>
    </source>
</evidence>
<dbReference type="GO" id="GO:0008270">
    <property type="term" value="F:zinc ion binding"/>
    <property type="evidence" value="ECO:0007669"/>
    <property type="project" value="UniProtKB-UniRule"/>
</dbReference>
<dbReference type="PIRSF" id="PIRSF006334">
    <property type="entry name" value="Cdd_plus_pseudo"/>
    <property type="match status" value="1"/>
</dbReference>
<proteinExistence type="inferred from homology"/>
<dbReference type="STRING" id="1367852.SAMN05216516_105160"/>
<dbReference type="RefSeq" id="WP_092877536.1">
    <property type="nucleotide sequence ID" value="NZ_FOVC01000005.1"/>
</dbReference>
<dbReference type="FunFam" id="3.40.140.10:FF:000007">
    <property type="entry name" value="Cytidine deaminase"/>
    <property type="match status" value="1"/>
</dbReference>
<comment type="cofactor">
    <cofactor evidence="6 9">
        <name>Zn(2+)</name>
        <dbReference type="ChEBI" id="CHEBI:29105"/>
    </cofactor>
    <text evidence="6 9">Binds 1 zinc ion.</text>
</comment>
<evidence type="ECO:0000256" key="4">
    <source>
        <dbReference type="ARBA" id="ARBA00022801"/>
    </source>
</evidence>
<feature type="binding site" evidence="6 9">
    <location>
        <position position="102"/>
    </location>
    <ligand>
        <name>Zn(2+)</name>
        <dbReference type="ChEBI" id="CHEBI:29105"/>
        <note>catalytic</note>
    </ligand>
</feature>
<evidence type="ECO:0000256" key="5">
    <source>
        <dbReference type="ARBA" id="ARBA00022833"/>
    </source>
</evidence>
<comment type="catalytic activity">
    <reaction evidence="6">
        <text>2'-deoxycytidine + H2O + H(+) = 2'-deoxyuridine + NH4(+)</text>
        <dbReference type="Rhea" id="RHEA:13433"/>
        <dbReference type="ChEBI" id="CHEBI:15377"/>
        <dbReference type="ChEBI" id="CHEBI:15378"/>
        <dbReference type="ChEBI" id="CHEBI:15698"/>
        <dbReference type="ChEBI" id="CHEBI:16450"/>
        <dbReference type="ChEBI" id="CHEBI:28938"/>
        <dbReference type="EC" id="3.5.4.5"/>
    </reaction>
</comment>
<sequence length="296" mass="31766">MHTRFNHALASLPDSLRLAITPLLCAADFSASFSAEHITMLCATTQMDQQQLAFALLPLAAACAWTPLSTFNVGAIARGASGRFWFGANMEFSGATMQQTVHAEQSAVTHAWMGGETSLLDITVNYTPCGHCRQFMNELNSGAGLGIHLPGRQPSTLGSYLPDAFGPRDLNIISLLMDPNDHRLKAKGDELTQLALRAANRSHAPYTQAWSGVALETRSGRRFCGSYAENAAFNPSLPPLQAALIMLNMAGESPLEIKTAVLVEKSDAVICQYPATNATLDALGCQHLSVIHPNND</sequence>
<dbReference type="GO" id="GO:0072527">
    <property type="term" value="P:pyrimidine-containing compound metabolic process"/>
    <property type="evidence" value="ECO:0007669"/>
    <property type="project" value="UniProtKB-ARBA"/>
</dbReference>
<dbReference type="GO" id="GO:0004126">
    <property type="term" value="F:cytidine deaminase activity"/>
    <property type="evidence" value="ECO:0007669"/>
    <property type="project" value="UniProtKB-UniRule"/>
</dbReference>
<dbReference type="PANTHER" id="PTHR11644">
    <property type="entry name" value="CYTIDINE DEAMINASE"/>
    <property type="match status" value="1"/>
</dbReference>
<feature type="binding site" evidence="6 8">
    <location>
        <begin position="89"/>
        <end position="91"/>
    </location>
    <ligand>
        <name>substrate</name>
    </ligand>
</feature>
<dbReference type="InterPro" id="IPR002125">
    <property type="entry name" value="CMP_dCMP_dom"/>
</dbReference>
<accession>A0A1I4Y268</accession>
<dbReference type="PANTHER" id="PTHR11644:SF2">
    <property type="entry name" value="CYTIDINE DEAMINASE"/>
    <property type="match status" value="1"/>
</dbReference>
<dbReference type="HAMAP" id="MF_01558">
    <property type="entry name" value="Cyt_deam"/>
    <property type="match status" value="1"/>
</dbReference>
<reference evidence="12" key="1">
    <citation type="submission" date="2016-10" db="EMBL/GenBank/DDBJ databases">
        <authorList>
            <person name="Varghese N."/>
            <person name="Submissions S."/>
        </authorList>
    </citation>
    <scope>NUCLEOTIDE SEQUENCE [LARGE SCALE GENOMIC DNA]</scope>
    <source>
        <strain evidence="12">N6PO6</strain>
    </source>
</reference>
<dbReference type="Pfam" id="PF00383">
    <property type="entry name" value="dCMP_cyt_deam_1"/>
    <property type="match status" value="1"/>
</dbReference>
<keyword evidence="3 6" id="KW-0479">Metal-binding</keyword>
<gene>
    <name evidence="6" type="primary">cdd</name>
    <name evidence="11" type="ORF">SAMN05216516_105160</name>
</gene>
<feature type="domain" description="CMP/dCMP-type deaminase" evidence="10">
    <location>
        <begin position="48"/>
        <end position="168"/>
    </location>
</feature>
<evidence type="ECO:0000256" key="8">
    <source>
        <dbReference type="PIRSR" id="PIRSR006334-2"/>
    </source>
</evidence>
<evidence type="ECO:0000256" key="1">
    <source>
        <dbReference type="ARBA" id="ARBA00006576"/>
    </source>
</evidence>
<keyword evidence="4 6" id="KW-0378">Hydrolase</keyword>
<dbReference type="Gene3D" id="3.40.140.10">
    <property type="entry name" value="Cytidine Deaminase, domain 2"/>
    <property type="match status" value="2"/>
</dbReference>
<dbReference type="PROSITE" id="PS00903">
    <property type="entry name" value="CYT_DCMP_DEAMINASES_1"/>
    <property type="match status" value="1"/>
</dbReference>
<dbReference type="InterPro" id="IPR016192">
    <property type="entry name" value="APOBEC/CMP_deaminase_Zn-bd"/>
</dbReference>
<keyword evidence="12" id="KW-1185">Reference proteome</keyword>
<name>A0A1I4Y268_9GAMM</name>
<comment type="function">
    <text evidence="6">This enzyme scavenges exogenous and endogenous cytidine and 2'-deoxycytidine for UMP synthesis.</text>
</comment>
<comment type="catalytic activity">
    <reaction evidence="6">
        <text>cytidine + H2O + H(+) = uridine + NH4(+)</text>
        <dbReference type="Rhea" id="RHEA:16069"/>
        <dbReference type="ChEBI" id="CHEBI:15377"/>
        <dbReference type="ChEBI" id="CHEBI:15378"/>
        <dbReference type="ChEBI" id="CHEBI:16704"/>
        <dbReference type="ChEBI" id="CHEBI:17562"/>
        <dbReference type="ChEBI" id="CHEBI:28938"/>
        <dbReference type="EC" id="3.5.4.5"/>
    </reaction>
</comment>
<comment type="similarity">
    <text evidence="1 6">Belongs to the cytidine and deoxycytidylate deaminase family.</text>
</comment>
<evidence type="ECO:0000313" key="12">
    <source>
        <dbReference type="Proteomes" id="UP000242222"/>
    </source>
</evidence>
<dbReference type="Pfam" id="PF08211">
    <property type="entry name" value="dCMP_cyt_deam_2"/>
    <property type="match status" value="1"/>
</dbReference>
<evidence type="ECO:0000256" key="6">
    <source>
        <dbReference type="HAMAP-Rule" id="MF_01558"/>
    </source>
</evidence>
<feature type="domain" description="CMP/dCMP-type deaminase" evidence="10">
    <location>
        <begin position="186"/>
        <end position="296"/>
    </location>
</feature>
<dbReference type="InterPro" id="IPR050202">
    <property type="entry name" value="Cyt/Deoxycyt_deaminase"/>
</dbReference>
<feature type="active site" description="Proton donor" evidence="6 7">
    <location>
        <position position="104"/>
    </location>
</feature>
<dbReference type="NCBIfam" id="NF006537">
    <property type="entry name" value="PRK09027.1"/>
    <property type="match status" value="1"/>
</dbReference>
<dbReference type="PROSITE" id="PS51747">
    <property type="entry name" value="CYT_DCMP_DEAMINASES_2"/>
    <property type="match status" value="2"/>
</dbReference>
<evidence type="ECO:0000256" key="2">
    <source>
        <dbReference type="ARBA" id="ARBA00011738"/>
    </source>
</evidence>
<dbReference type="AlphaFoldDB" id="A0A1I4Y268"/>
<protein>
    <recommendedName>
        <fullName evidence="6">Cytidine deaminase</fullName>
        <ecNumber evidence="6">3.5.4.5</ecNumber>
    </recommendedName>
    <alternativeName>
        <fullName evidence="6">Cytidine aminohydrolase</fullName>
        <shortName evidence="6">CDA</shortName>
    </alternativeName>
</protein>
<dbReference type="EMBL" id="FOVC01000005">
    <property type="protein sequence ID" value="SFN32164.1"/>
    <property type="molecule type" value="Genomic_DNA"/>
</dbReference>
<dbReference type="EC" id="3.5.4.5" evidence="6"/>
<dbReference type="GO" id="GO:0005829">
    <property type="term" value="C:cytosol"/>
    <property type="evidence" value="ECO:0007669"/>
    <property type="project" value="TreeGrafter"/>
</dbReference>
<dbReference type="InterPro" id="IPR020797">
    <property type="entry name" value="Cytidine_deaminase_bacteria"/>
</dbReference>
<dbReference type="InterPro" id="IPR016193">
    <property type="entry name" value="Cytidine_deaminase-like"/>
</dbReference>
<dbReference type="InterPro" id="IPR013171">
    <property type="entry name" value="Cyd/dCyd_deaminase_Zn-bd"/>
</dbReference>
<comment type="subunit">
    <text evidence="2 6">Homodimer.</text>
</comment>
<organism evidence="11 12">
    <name type="scientific">Izhakiella capsodis</name>
    <dbReference type="NCBI Taxonomy" id="1367852"/>
    <lineage>
        <taxon>Bacteria</taxon>
        <taxon>Pseudomonadati</taxon>
        <taxon>Pseudomonadota</taxon>
        <taxon>Gammaproteobacteria</taxon>
        <taxon>Enterobacterales</taxon>
        <taxon>Erwiniaceae</taxon>
        <taxon>Izhakiella</taxon>
    </lineage>
</organism>
<evidence type="ECO:0000256" key="9">
    <source>
        <dbReference type="PIRSR" id="PIRSR006334-3"/>
    </source>
</evidence>
<evidence type="ECO:0000313" key="11">
    <source>
        <dbReference type="EMBL" id="SFN32164.1"/>
    </source>
</evidence>
<feature type="binding site" evidence="6 9">
    <location>
        <position position="129"/>
    </location>
    <ligand>
        <name>Zn(2+)</name>
        <dbReference type="ChEBI" id="CHEBI:29105"/>
        <note>catalytic</note>
    </ligand>
</feature>
<dbReference type="SUPFAM" id="SSF53927">
    <property type="entry name" value="Cytidine deaminase-like"/>
    <property type="match status" value="2"/>
</dbReference>
<dbReference type="Proteomes" id="UP000242222">
    <property type="component" value="Unassembled WGS sequence"/>
</dbReference>